<evidence type="ECO:0000313" key="1">
    <source>
        <dbReference type="EMBL" id="VDP34882.1"/>
    </source>
</evidence>
<dbReference type="GO" id="GO:0006412">
    <property type="term" value="P:translation"/>
    <property type="evidence" value="ECO:0007669"/>
    <property type="project" value="InterPro"/>
</dbReference>
<keyword evidence="2" id="KW-1185">Reference proteome</keyword>
<name>A0A183J4M1_9BILA</name>
<sequence>MARVPRSCFVYKPLHKYRYLPRPAPTVQEFDYAAMQSGPEQFEEHLEQAPKLWVAWMYAKPKNEPYWIKRDLERLFGPDPKPLEMKVFKNTPYWNGILWKVKHLIEVKAINFVNGEPSADDVPHVMLLPNGQCTIGKETMFHNRPRSMPLSEDPKQLDSLRHPLGAQLILQADDITSSESAAL</sequence>
<dbReference type="Proteomes" id="UP000270296">
    <property type="component" value="Unassembled WGS sequence"/>
</dbReference>
<gene>
    <name evidence="1" type="ORF">SBAD_LOCUS10819</name>
</gene>
<reference evidence="1 2" key="2">
    <citation type="submission" date="2018-11" db="EMBL/GenBank/DDBJ databases">
        <authorList>
            <consortium name="Pathogen Informatics"/>
        </authorList>
    </citation>
    <scope>NUCLEOTIDE SEQUENCE [LARGE SCALE GENOMIC DNA]</scope>
</reference>
<dbReference type="AlphaFoldDB" id="A0A183J4M1"/>
<dbReference type="PANTHER" id="PTHR15892">
    <property type="entry name" value="MITOCHONDRIAL RIBOSOMAL PROTEIN L30"/>
    <property type="match status" value="1"/>
</dbReference>
<evidence type="ECO:0000313" key="2">
    <source>
        <dbReference type="Proteomes" id="UP000270296"/>
    </source>
</evidence>
<evidence type="ECO:0000313" key="3">
    <source>
        <dbReference type="WBParaSite" id="SBAD_0001119501-mRNA-1"/>
    </source>
</evidence>
<dbReference type="GO" id="GO:0005739">
    <property type="term" value="C:mitochondrion"/>
    <property type="evidence" value="ECO:0007669"/>
    <property type="project" value="TreeGrafter"/>
</dbReference>
<dbReference type="OrthoDB" id="205514at2759"/>
<dbReference type="EMBL" id="UZAM01014615">
    <property type="protein sequence ID" value="VDP34882.1"/>
    <property type="molecule type" value="Genomic_DNA"/>
</dbReference>
<protein>
    <submittedName>
        <fullName evidence="3">39S ribosomal protein L30, mitochondrial</fullName>
    </submittedName>
</protein>
<dbReference type="GO" id="GO:0003735">
    <property type="term" value="F:structural constituent of ribosome"/>
    <property type="evidence" value="ECO:0007669"/>
    <property type="project" value="InterPro"/>
</dbReference>
<dbReference type="WBParaSite" id="SBAD_0001119501-mRNA-1">
    <property type="protein sequence ID" value="SBAD_0001119501-mRNA-1"/>
    <property type="gene ID" value="SBAD_0001119501"/>
</dbReference>
<dbReference type="PANTHER" id="PTHR15892:SF2">
    <property type="entry name" value="LARGE RIBOSOMAL SUBUNIT PROTEIN UL30M"/>
    <property type="match status" value="1"/>
</dbReference>
<dbReference type="GO" id="GO:0015934">
    <property type="term" value="C:large ribosomal subunit"/>
    <property type="evidence" value="ECO:0007669"/>
    <property type="project" value="InterPro"/>
</dbReference>
<organism evidence="3">
    <name type="scientific">Soboliphyme baturini</name>
    <dbReference type="NCBI Taxonomy" id="241478"/>
    <lineage>
        <taxon>Eukaryota</taxon>
        <taxon>Metazoa</taxon>
        <taxon>Ecdysozoa</taxon>
        <taxon>Nematoda</taxon>
        <taxon>Enoplea</taxon>
        <taxon>Dorylaimia</taxon>
        <taxon>Dioctophymatida</taxon>
        <taxon>Dioctophymatoidea</taxon>
        <taxon>Soboliphymatidae</taxon>
        <taxon>Soboliphyme</taxon>
    </lineage>
</organism>
<proteinExistence type="predicted"/>
<reference evidence="3" key="1">
    <citation type="submission" date="2016-06" db="UniProtKB">
        <authorList>
            <consortium name="WormBaseParasite"/>
        </authorList>
    </citation>
    <scope>IDENTIFICATION</scope>
</reference>
<dbReference type="InterPro" id="IPR005996">
    <property type="entry name" value="Ribosomal_uL30_bac-type"/>
</dbReference>
<accession>A0A183J4M1</accession>